<evidence type="ECO:0000256" key="3">
    <source>
        <dbReference type="ARBA" id="ARBA00022827"/>
    </source>
</evidence>
<evidence type="ECO:0000256" key="5">
    <source>
        <dbReference type="PIRSR" id="PIRSR602081-1"/>
    </source>
</evidence>
<keyword evidence="2 5" id="KW-0285">Flavoprotein</keyword>
<comment type="caution">
    <text evidence="9">The sequence shown here is derived from an EMBL/GenBank/DDBJ whole genome shotgun (WGS) entry which is preliminary data.</text>
</comment>
<dbReference type="GO" id="GO:0071949">
    <property type="term" value="F:FAD binding"/>
    <property type="evidence" value="ECO:0007669"/>
    <property type="project" value="TreeGrafter"/>
</dbReference>
<dbReference type="InterPro" id="IPR006050">
    <property type="entry name" value="DNA_photolyase_N"/>
</dbReference>
<dbReference type="Proteomes" id="UP000295334">
    <property type="component" value="Unassembled WGS sequence"/>
</dbReference>
<comment type="cofactor">
    <cofactor evidence="1">
        <name>(6R)-5,10-methylene-5,6,7,8-tetrahydrofolate</name>
        <dbReference type="ChEBI" id="CHEBI:15636"/>
    </cofactor>
</comment>
<dbReference type="InterPro" id="IPR036134">
    <property type="entry name" value="Crypto/Photolyase_FAD-like_sf"/>
</dbReference>
<evidence type="ECO:0000256" key="4">
    <source>
        <dbReference type="ARBA" id="ARBA00022991"/>
    </source>
</evidence>
<dbReference type="PROSITE" id="PS00691">
    <property type="entry name" value="DNA_PHOTOLYASES_1_2"/>
    <property type="match status" value="1"/>
</dbReference>
<evidence type="ECO:0000256" key="7">
    <source>
        <dbReference type="RuleBase" id="RU004182"/>
    </source>
</evidence>
<evidence type="ECO:0000256" key="2">
    <source>
        <dbReference type="ARBA" id="ARBA00022630"/>
    </source>
</evidence>
<dbReference type="GO" id="GO:0006950">
    <property type="term" value="P:response to stress"/>
    <property type="evidence" value="ECO:0007669"/>
    <property type="project" value="UniProtKB-ARBA"/>
</dbReference>
<feature type="binding site" evidence="5">
    <location>
        <position position="255"/>
    </location>
    <ligand>
        <name>FAD</name>
        <dbReference type="ChEBI" id="CHEBI:57692"/>
    </ligand>
</feature>
<feature type="binding site" evidence="5">
    <location>
        <begin position="354"/>
        <end position="356"/>
    </location>
    <ligand>
        <name>FAD</name>
        <dbReference type="ChEBI" id="CHEBI:57692"/>
    </ligand>
</feature>
<dbReference type="Gene3D" id="1.10.579.10">
    <property type="entry name" value="DNA Cyclobutane Dipyrimidine Photolyase, subunit A, domain 3"/>
    <property type="match status" value="1"/>
</dbReference>
<evidence type="ECO:0000256" key="1">
    <source>
        <dbReference type="ARBA" id="ARBA00001932"/>
    </source>
</evidence>
<dbReference type="Pfam" id="PF00875">
    <property type="entry name" value="DNA_photolyase"/>
    <property type="match status" value="1"/>
</dbReference>
<reference evidence="9 10" key="1">
    <citation type="submission" date="2019-03" db="EMBL/GenBank/DDBJ databases">
        <authorList>
            <person name="Kim M.K.M."/>
        </authorList>
    </citation>
    <scope>NUCLEOTIDE SEQUENCE [LARGE SCALE GENOMIC DNA]</scope>
    <source>
        <strain evidence="9 10">17J68-12</strain>
    </source>
</reference>
<proteinExistence type="inferred from homology"/>
<dbReference type="InterPro" id="IPR005101">
    <property type="entry name" value="Cryptochr/Photolyase_FAD-bd"/>
</dbReference>
<dbReference type="Gene3D" id="1.25.40.80">
    <property type="match status" value="1"/>
</dbReference>
<feature type="domain" description="Photolyase/cryptochrome alpha/beta" evidence="8">
    <location>
        <begin position="4"/>
        <end position="133"/>
    </location>
</feature>
<keyword evidence="3 5" id="KW-0274">FAD</keyword>
<dbReference type="InterPro" id="IPR018394">
    <property type="entry name" value="DNA_photolyase_1_CS_C"/>
</dbReference>
<feature type="site" description="Electron transfer via tryptophanyl radical" evidence="6">
    <location>
        <position position="341"/>
    </location>
</feature>
<dbReference type="SUPFAM" id="SSF52425">
    <property type="entry name" value="Cryptochrome/photolyase, N-terminal domain"/>
    <property type="match status" value="1"/>
</dbReference>
<dbReference type="InterPro" id="IPR014729">
    <property type="entry name" value="Rossmann-like_a/b/a_fold"/>
</dbReference>
<dbReference type="GO" id="GO:0006139">
    <property type="term" value="P:nucleobase-containing compound metabolic process"/>
    <property type="evidence" value="ECO:0007669"/>
    <property type="project" value="UniProtKB-ARBA"/>
</dbReference>
<dbReference type="PANTHER" id="PTHR11455">
    <property type="entry name" value="CRYPTOCHROME"/>
    <property type="match status" value="1"/>
</dbReference>
<dbReference type="GO" id="GO:0009416">
    <property type="term" value="P:response to light stimulus"/>
    <property type="evidence" value="ECO:0007669"/>
    <property type="project" value="TreeGrafter"/>
</dbReference>
<dbReference type="SUPFAM" id="SSF48173">
    <property type="entry name" value="Cryptochrome/photolyase FAD-binding domain"/>
    <property type="match status" value="1"/>
</dbReference>
<dbReference type="OrthoDB" id="9772484at2"/>
<dbReference type="GO" id="GO:0003904">
    <property type="term" value="F:deoxyribodipyrimidine photo-lyase activity"/>
    <property type="evidence" value="ECO:0007669"/>
    <property type="project" value="TreeGrafter"/>
</dbReference>
<gene>
    <name evidence="9" type="ORF">EPD60_06685</name>
</gene>
<dbReference type="InterPro" id="IPR036155">
    <property type="entry name" value="Crypto/Photolyase_N_sf"/>
</dbReference>
<protein>
    <submittedName>
        <fullName evidence="9">Deoxyribodipyrimidine photo-lyase</fullName>
    </submittedName>
</protein>
<organism evidence="9 10">
    <name type="scientific">Flaviaesturariibacter flavus</name>
    <dbReference type="NCBI Taxonomy" id="2502780"/>
    <lineage>
        <taxon>Bacteria</taxon>
        <taxon>Pseudomonadati</taxon>
        <taxon>Bacteroidota</taxon>
        <taxon>Chitinophagia</taxon>
        <taxon>Chitinophagales</taxon>
        <taxon>Chitinophagaceae</taxon>
        <taxon>Flaviaestuariibacter</taxon>
    </lineage>
</organism>
<dbReference type="RefSeq" id="WP_131448101.1">
    <property type="nucleotide sequence ID" value="NZ_SJZI01000008.1"/>
</dbReference>
<evidence type="ECO:0000313" key="9">
    <source>
        <dbReference type="EMBL" id="TCJ17866.1"/>
    </source>
</evidence>
<dbReference type="PROSITE" id="PS00394">
    <property type="entry name" value="DNA_PHOTOLYASES_1_1"/>
    <property type="match status" value="1"/>
</dbReference>
<comment type="similarity">
    <text evidence="7">Belongs to the DNA photolyase family.</text>
</comment>
<dbReference type="Gene3D" id="3.40.50.620">
    <property type="entry name" value="HUPs"/>
    <property type="match status" value="1"/>
</dbReference>
<dbReference type="PRINTS" id="PR00147">
    <property type="entry name" value="DNAPHOTLYASE"/>
</dbReference>
<accession>A0A4R1BKL3</accession>
<dbReference type="EMBL" id="SJZI01000008">
    <property type="protein sequence ID" value="TCJ17866.1"/>
    <property type="molecule type" value="Genomic_DNA"/>
</dbReference>
<dbReference type="InterPro" id="IPR002081">
    <property type="entry name" value="Cryptochrome/DNA_photolyase_1"/>
</dbReference>
<evidence type="ECO:0000313" key="10">
    <source>
        <dbReference type="Proteomes" id="UP000295334"/>
    </source>
</evidence>
<dbReference type="PANTHER" id="PTHR11455:SF9">
    <property type="entry name" value="CRYPTOCHROME CIRCADIAN CLOCK 5 ISOFORM X1"/>
    <property type="match status" value="1"/>
</dbReference>
<dbReference type="AlphaFoldDB" id="A0A4R1BKL3"/>
<dbReference type="Pfam" id="PF03441">
    <property type="entry name" value="FAD_binding_7"/>
    <property type="match status" value="1"/>
</dbReference>
<dbReference type="GO" id="GO:0003677">
    <property type="term" value="F:DNA binding"/>
    <property type="evidence" value="ECO:0007669"/>
    <property type="project" value="TreeGrafter"/>
</dbReference>
<keyword evidence="9" id="KW-0456">Lyase</keyword>
<name>A0A4R1BKL3_9BACT</name>
<feature type="site" description="Electron transfer via tryptophanyl radical" evidence="6">
    <location>
        <position position="288"/>
    </location>
</feature>
<keyword evidence="4 7" id="KW-0157">Chromophore</keyword>
<comment type="cofactor">
    <cofactor evidence="5">
        <name>FAD</name>
        <dbReference type="ChEBI" id="CHEBI:57692"/>
    </cofactor>
    <text evidence="5">Binds 1 FAD per subunit.</text>
</comment>
<sequence length="440" mass="50074">MPAPISIFWFRRDLRLHDNRGLAAALRSGHPVLPVFIFDPLILSGLDADDARVAFIHAALERMQQELTAAGSSLRVFHASPDAAFTQLLAEYSVGAVFTNNDYEPYARKRDAAIAAKLAGAGVAFHSIKDQVLFEKGEVVKEDGKPYLVYTPYWKKWRSLLRPEHLETAASEQCFPYFYKTHPLPVPTLKALGFGNAAKKTFKVPWPADRLLSDYHQTRDLPALAGTTRLGVHLRFGTVSIRALAQRADRLNETFLKELCWREFFMQILWHFPKTQQAFKPAYDDIRWRDAPGEFEKWCAGQTGYPLVDAGMRELAATGFMHNRVRMVAASFLVKHLLIDWRIGEAWFAKKLMDFDLAANNGNWQWVAGCGCDAAPYFRVFNPVLQAQRFDPQGEYIRRWVPEYGTDAYAEPVVEHKFATDRCIAAYKRALNASRQPLFP</sequence>
<dbReference type="PROSITE" id="PS51645">
    <property type="entry name" value="PHR_CRY_ALPHA_BETA"/>
    <property type="match status" value="1"/>
</dbReference>
<feature type="binding site" evidence="5">
    <location>
        <position position="215"/>
    </location>
    <ligand>
        <name>FAD</name>
        <dbReference type="ChEBI" id="CHEBI:57692"/>
    </ligand>
</feature>
<keyword evidence="10" id="KW-1185">Reference proteome</keyword>
<evidence type="ECO:0000259" key="8">
    <source>
        <dbReference type="PROSITE" id="PS51645"/>
    </source>
</evidence>
<evidence type="ECO:0000256" key="6">
    <source>
        <dbReference type="PIRSR" id="PIRSR602081-2"/>
    </source>
</evidence>
<feature type="site" description="Electron transfer via tryptophanyl radical" evidence="6">
    <location>
        <position position="364"/>
    </location>
</feature>
<feature type="binding site" evidence="5">
    <location>
        <begin position="258"/>
        <end position="265"/>
    </location>
    <ligand>
        <name>FAD</name>
        <dbReference type="ChEBI" id="CHEBI:57692"/>
    </ligand>
</feature>